<evidence type="ECO:0000313" key="1">
    <source>
        <dbReference type="EMBL" id="NUU63057.1"/>
    </source>
</evidence>
<proteinExistence type="predicted"/>
<dbReference type="RefSeq" id="WP_175373487.1">
    <property type="nucleotide sequence ID" value="NZ_JABWCS010000217.1"/>
</dbReference>
<gene>
    <name evidence="1" type="ORF">HPT30_22145</name>
</gene>
<keyword evidence="2" id="KW-1185">Reference proteome</keyword>
<reference evidence="1" key="1">
    <citation type="submission" date="2020-06" db="EMBL/GenBank/DDBJ databases">
        <title>Paenibacillus sp. nov., isolated from soil.</title>
        <authorList>
            <person name="Seo Y.L."/>
        </authorList>
    </citation>
    <scope>NUCLEOTIDE SEQUENCE [LARGE SCALE GENOMIC DNA]</scope>
    <source>
        <strain evidence="1">JW14</strain>
    </source>
</reference>
<name>A0A850EU84_9BACL</name>
<organism evidence="1 2">
    <name type="scientific">Paenibacillus agri</name>
    <dbReference type="NCBI Taxonomy" id="2744309"/>
    <lineage>
        <taxon>Bacteria</taxon>
        <taxon>Bacillati</taxon>
        <taxon>Bacillota</taxon>
        <taxon>Bacilli</taxon>
        <taxon>Bacillales</taxon>
        <taxon>Paenibacillaceae</taxon>
        <taxon>Paenibacillus</taxon>
    </lineage>
</organism>
<sequence>MFHEESDSYYLFISLLSGMVSSHLRLQPSRQAALADRKTKLVIHYLLEMQSAKQDEYEMTCELLQTTHFRRIA</sequence>
<evidence type="ECO:0000313" key="2">
    <source>
        <dbReference type="Proteomes" id="UP000564806"/>
    </source>
</evidence>
<dbReference type="EMBL" id="JABWCS010000217">
    <property type="protein sequence ID" value="NUU63057.1"/>
    <property type="molecule type" value="Genomic_DNA"/>
</dbReference>
<dbReference type="AlphaFoldDB" id="A0A850EU84"/>
<comment type="caution">
    <text evidence="1">The sequence shown here is derived from an EMBL/GenBank/DDBJ whole genome shotgun (WGS) entry which is preliminary data.</text>
</comment>
<dbReference type="Proteomes" id="UP000564806">
    <property type="component" value="Unassembled WGS sequence"/>
</dbReference>
<accession>A0A850EU84</accession>
<protein>
    <submittedName>
        <fullName evidence="1">Uncharacterized protein</fullName>
    </submittedName>
</protein>